<organism evidence="2 3">
    <name type="scientific">Flagellimonas iocasae</name>
    <dbReference type="NCBI Taxonomy" id="2055905"/>
    <lineage>
        <taxon>Bacteria</taxon>
        <taxon>Pseudomonadati</taxon>
        <taxon>Bacteroidota</taxon>
        <taxon>Flavobacteriia</taxon>
        <taxon>Flavobacteriales</taxon>
        <taxon>Flavobacteriaceae</taxon>
        <taxon>Flagellimonas</taxon>
    </lineage>
</organism>
<sequence length="44" mass="4859">MNTKKVFFGLLAVSFLAMTAVSTSMVDINKDQVVSVKKKDIPKQ</sequence>
<dbReference type="EMBL" id="JBHUHU010000001">
    <property type="protein sequence ID" value="MFD2098669.1"/>
    <property type="molecule type" value="Genomic_DNA"/>
</dbReference>
<keyword evidence="3" id="KW-1185">Reference proteome</keyword>
<protein>
    <submittedName>
        <fullName evidence="2">Uncharacterized protein</fullName>
    </submittedName>
</protein>
<accession>A0ABW4XUR8</accession>
<evidence type="ECO:0000256" key="1">
    <source>
        <dbReference type="SAM" id="SignalP"/>
    </source>
</evidence>
<dbReference type="Proteomes" id="UP001597342">
    <property type="component" value="Unassembled WGS sequence"/>
</dbReference>
<evidence type="ECO:0000313" key="3">
    <source>
        <dbReference type="Proteomes" id="UP001597342"/>
    </source>
</evidence>
<gene>
    <name evidence="2" type="ORF">ACFSJE_02715</name>
</gene>
<feature type="signal peptide" evidence="1">
    <location>
        <begin position="1"/>
        <end position="19"/>
    </location>
</feature>
<proteinExistence type="predicted"/>
<reference evidence="3" key="1">
    <citation type="journal article" date="2019" name="Int. J. Syst. Evol. Microbiol.">
        <title>The Global Catalogue of Microorganisms (GCM) 10K type strain sequencing project: providing services to taxonomists for standard genome sequencing and annotation.</title>
        <authorList>
            <consortium name="The Broad Institute Genomics Platform"/>
            <consortium name="The Broad Institute Genome Sequencing Center for Infectious Disease"/>
            <person name="Wu L."/>
            <person name="Ma J."/>
        </authorList>
    </citation>
    <scope>NUCLEOTIDE SEQUENCE [LARGE SCALE GENOMIC DNA]</scope>
    <source>
        <strain evidence="3">JCM 3389</strain>
    </source>
</reference>
<comment type="caution">
    <text evidence="2">The sequence shown here is derived from an EMBL/GenBank/DDBJ whole genome shotgun (WGS) entry which is preliminary data.</text>
</comment>
<keyword evidence="1" id="KW-0732">Signal</keyword>
<name>A0ABW4XUR8_9FLAO</name>
<feature type="chain" id="PRO_5045576233" evidence="1">
    <location>
        <begin position="20"/>
        <end position="44"/>
    </location>
</feature>
<evidence type="ECO:0000313" key="2">
    <source>
        <dbReference type="EMBL" id="MFD2098669.1"/>
    </source>
</evidence>
<dbReference type="RefSeq" id="WP_379829443.1">
    <property type="nucleotide sequence ID" value="NZ_JBHUHU010000001.1"/>
</dbReference>